<evidence type="ECO:0000256" key="1">
    <source>
        <dbReference type="SAM" id="MobiDB-lite"/>
    </source>
</evidence>
<evidence type="ECO:0000313" key="2">
    <source>
        <dbReference type="EMBL" id="CAE7029495.1"/>
    </source>
</evidence>
<name>A0A812IDI1_9DINO</name>
<feature type="region of interest" description="Disordered" evidence="1">
    <location>
        <begin position="1"/>
        <end position="20"/>
    </location>
</feature>
<comment type="caution">
    <text evidence="2">The sequence shown here is derived from an EMBL/GenBank/DDBJ whole genome shotgun (WGS) entry which is preliminary data.</text>
</comment>
<gene>
    <name evidence="2" type="ORF">SNAT2548_LOCUS3540</name>
</gene>
<accession>A0A812IDI1</accession>
<dbReference type="Proteomes" id="UP000604046">
    <property type="component" value="Unassembled WGS sequence"/>
</dbReference>
<proteinExistence type="predicted"/>
<organism evidence="2 3">
    <name type="scientific">Symbiodinium natans</name>
    <dbReference type="NCBI Taxonomy" id="878477"/>
    <lineage>
        <taxon>Eukaryota</taxon>
        <taxon>Sar</taxon>
        <taxon>Alveolata</taxon>
        <taxon>Dinophyceae</taxon>
        <taxon>Suessiales</taxon>
        <taxon>Symbiodiniaceae</taxon>
        <taxon>Symbiodinium</taxon>
    </lineage>
</organism>
<dbReference type="AlphaFoldDB" id="A0A812IDI1"/>
<sequence length="166" mass="19271">MVVAMKAGTTQGTPEKRPMRSVTEYIRSPAQLNQIKSEAGKQTKQQTAAKNFFRKNEAQMVADLFRPRVEQELEEEVETWKVVDYMGDLTRKAILKVMIGEDDYVHLFATRPTRQETWSCLYAPYKTGKCMMDQSEEYYFELPERRFCSERFDVSSCATGDLCSMM</sequence>
<reference evidence="2" key="1">
    <citation type="submission" date="2021-02" db="EMBL/GenBank/DDBJ databases">
        <authorList>
            <person name="Dougan E. K."/>
            <person name="Rhodes N."/>
            <person name="Thang M."/>
            <person name="Chan C."/>
        </authorList>
    </citation>
    <scope>NUCLEOTIDE SEQUENCE</scope>
</reference>
<protein>
    <submittedName>
        <fullName evidence="2">Uncharacterized protein</fullName>
    </submittedName>
</protein>
<dbReference type="OrthoDB" id="10358676at2759"/>
<dbReference type="EMBL" id="CAJNDS010000217">
    <property type="protein sequence ID" value="CAE7029495.1"/>
    <property type="molecule type" value="Genomic_DNA"/>
</dbReference>
<keyword evidence="3" id="KW-1185">Reference proteome</keyword>
<evidence type="ECO:0000313" key="3">
    <source>
        <dbReference type="Proteomes" id="UP000604046"/>
    </source>
</evidence>